<protein>
    <submittedName>
        <fullName evidence="1">Uncharacterized protein</fullName>
    </submittedName>
</protein>
<organism evidence="1">
    <name type="scientific">Picea glauca</name>
    <name type="common">White spruce</name>
    <name type="synonym">Pinus glauca</name>
    <dbReference type="NCBI Taxonomy" id="3330"/>
    <lineage>
        <taxon>Eukaryota</taxon>
        <taxon>Viridiplantae</taxon>
        <taxon>Streptophyta</taxon>
        <taxon>Embryophyta</taxon>
        <taxon>Tracheophyta</taxon>
        <taxon>Spermatophyta</taxon>
        <taxon>Pinopsida</taxon>
        <taxon>Pinidae</taxon>
        <taxon>Conifers I</taxon>
        <taxon>Pinales</taxon>
        <taxon>Pinaceae</taxon>
        <taxon>Picea</taxon>
    </lineage>
</organism>
<sequence>MVLQLLHIQLTHLLLDLALERRNLGLPSSISLENCSMTAPST</sequence>
<dbReference type="EMBL" id="LKAM01000009">
    <property type="protein sequence ID" value="KUM46871.1"/>
    <property type="molecule type" value="Genomic_DNA"/>
</dbReference>
<proteinExistence type="predicted"/>
<geneLocation type="mitochondrion" evidence="1"/>
<keyword evidence="1" id="KW-0496">Mitochondrion</keyword>
<name>A0A101LWX9_PICGL</name>
<accession>A0A101LWX9</accession>
<reference evidence="1" key="1">
    <citation type="journal article" date="2015" name="Genome Biol. Evol.">
        <title>Organellar Genomes of White Spruce (Picea glauca): Assembly and Annotation.</title>
        <authorList>
            <person name="Jackman S.D."/>
            <person name="Warren R.L."/>
            <person name="Gibb E.A."/>
            <person name="Vandervalk B.P."/>
            <person name="Mohamadi H."/>
            <person name="Chu J."/>
            <person name="Raymond A."/>
            <person name="Pleasance S."/>
            <person name="Coope R."/>
            <person name="Wildung M.R."/>
            <person name="Ritland C.E."/>
            <person name="Bousquet J."/>
            <person name="Jones S.J."/>
            <person name="Bohlmann J."/>
            <person name="Birol I."/>
        </authorList>
    </citation>
    <scope>NUCLEOTIDE SEQUENCE [LARGE SCALE GENOMIC DNA]</scope>
    <source>
        <tissue evidence="1">Flushing bud</tissue>
    </source>
</reference>
<evidence type="ECO:0000313" key="1">
    <source>
        <dbReference type="EMBL" id="KUM46871.1"/>
    </source>
</evidence>
<gene>
    <name evidence="1" type="ORF">ABT39_MTgene6326</name>
</gene>
<dbReference type="AlphaFoldDB" id="A0A101LWX9"/>
<comment type="caution">
    <text evidence="1">The sequence shown here is derived from an EMBL/GenBank/DDBJ whole genome shotgun (WGS) entry which is preliminary data.</text>
</comment>